<keyword evidence="2" id="KW-0145">Chemotaxis</keyword>
<evidence type="ECO:0000259" key="6">
    <source>
        <dbReference type="PROSITE" id="PS50112"/>
    </source>
</evidence>
<comment type="similarity">
    <text evidence="3">Belongs to the methyl-accepting chemotaxis (MCP) protein family.</text>
</comment>
<dbReference type="SMART" id="SM00091">
    <property type="entry name" value="PAS"/>
    <property type="match status" value="2"/>
</dbReference>
<dbReference type="InterPro" id="IPR000700">
    <property type="entry name" value="PAS-assoc_C"/>
</dbReference>
<evidence type="ECO:0000259" key="8">
    <source>
        <dbReference type="PROSITE" id="PS50885"/>
    </source>
</evidence>
<accession>A0A4S8Q5S5</accession>
<dbReference type="SMART" id="SM00086">
    <property type="entry name" value="PAC"/>
    <property type="match status" value="2"/>
</dbReference>
<keyword evidence="4" id="KW-0807">Transducer</keyword>
<comment type="caution">
    <text evidence="9">The sequence shown here is derived from an EMBL/GenBank/DDBJ whole genome shotgun (WGS) entry which is preliminary data.</text>
</comment>
<dbReference type="CDD" id="cd00130">
    <property type="entry name" value="PAS"/>
    <property type="match status" value="2"/>
</dbReference>
<dbReference type="InterPro" id="IPR003660">
    <property type="entry name" value="HAMP_dom"/>
</dbReference>
<dbReference type="AlphaFoldDB" id="A0A4S8Q5S5"/>
<sequence length="562" mass="60879">MLTDFLRTAKYADDMRALSNAQAMIWFKPDGTILDANENFLKTLGYRLDEIVGKHHRIFCEKAIRSAPEYQRFWSDLAAGKTQSGQFRRQSKAGEDVWIEAAYNPVFHGGRVVRILKIASDITPTKIVALHDNNRLRAIDQSQAIIEFEPDGTIVEANDNFLKAMGYDRSEVVGQHHRMFCEPMYRETSEYAQFWENLRAGHFNSANFLRLGKGGREVWIQAAYTPVYNSRGKVYRVIKVATDISGRMHAVKMIGAAIKRLAEGDLTVRLTDPLDSVLEKTRVDVNTAAEALDKTLSSIVRAVEALSANATVINDVANGIATNGERQAATVEETAAAIDEITTTIKDTTKRTQATMQLVGDMRSNAEGSGLVVKQATSAMDEIASSSKEIENIIGVIDEIAFQTNLLALNAGVEAARAGEAGKGFAVVAQEVRELAQRSASAAKDIKGLIAKASGAVQHGVSLVDKTGQALQSIVNQVQEIDGNVDAIAVAAREQAQGIGEINSAINTLDKVTQQSAATVEEASATAAALAESARELYAMISRFQTSIAKNGSIPHPVNRAA</sequence>
<dbReference type="PROSITE" id="PS50111">
    <property type="entry name" value="CHEMOTAXIS_TRANSDUC_2"/>
    <property type="match status" value="1"/>
</dbReference>
<name>A0A4S8Q5S5_9HYPH</name>
<proteinExistence type="inferred from homology"/>
<dbReference type="InterPro" id="IPR051310">
    <property type="entry name" value="MCP_chemotaxis"/>
</dbReference>
<dbReference type="CDD" id="cd11386">
    <property type="entry name" value="MCP_signal"/>
    <property type="match status" value="1"/>
</dbReference>
<dbReference type="SMART" id="SM00283">
    <property type="entry name" value="MA"/>
    <property type="match status" value="1"/>
</dbReference>
<dbReference type="InterPro" id="IPR035965">
    <property type="entry name" value="PAS-like_dom_sf"/>
</dbReference>
<evidence type="ECO:0000256" key="1">
    <source>
        <dbReference type="ARBA" id="ARBA00004370"/>
    </source>
</evidence>
<dbReference type="SUPFAM" id="SSF58104">
    <property type="entry name" value="Methyl-accepting chemotaxis protein (MCP) signaling domain"/>
    <property type="match status" value="1"/>
</dbReference>
<dbReference type="FunFam" id="1.10.287.950:FF:000001">
    <property type="entry name" value="Methyl-accepting chemotaxis sensory transducer"/>
    <property type="match status" value="1"/>
</dbReference>
<feature type="domain" description="HAMP" evidence="8">
    <location>
        <begin position="245"/>
        <end position="297"/>
    </location>
</feature>
<dbReference type="Proteomes" id="UP000307378">
    <property type="component" value="Unassembled WGS sequence"/>
</dbReference>
<evidence type="ECO:0000256" key="4">
    <source>
        <dbReference type="PROSITE-ProRule" id="PRU00284"/>
    </source>
</evidence>
<dbReference type="Gene3D" id="1.10.287.950">
    <property type="entry name" value="Methyl-accepting chemotaxis protein"/>
    <property type="match status" value="1"/>
</dbReference>
<dbReference type="Gene3D" id="3.30.450.20">
    <property type="entry name" value="PAS domain"/>
    <property type="match status" value="2"/>
</dbReference>
<dbReference type="GO" id="GO:0007165">
    <property type="term" value="P:signal transduction"/>
    <property type="evidence" value="ECO:0007669"/>
    <property type="project" value="UniProtKB-KW"/>
</dbReference>
<protein>
    <submittedName>
        <fullName evidence="9">PAS domain S-box protein</fullName>
    </submittedName>
</protein>
<dbReference type="PANTHER" id="PTHR43531">
    <property type="entry name" value="PROTEIN ICFG"/>
    <property type="match status" value="1"/>
</dbReference>
<feature type="domain" description="PAS" evidence="6">
    <location>
        <begin position="30"/>
        <end position="54"/>
    </location>
</feature>
<dbReference type="GO" id="GO:0006935">
    <property type="term" value="P:chemotaxis"/>
    <property type="evidence" value="ECO:0007669"/>
    <property type="project" value="UniProtKB-KW"/>
</dbReference>
<feature type="domain" description="PAC" evidence="7">
    <location>
        <begin position="202"/>
        <end position="256"/>
    </location>
</feature>
<dbReference type="RefSeq" id="WP_136538511.1">
    <property type="nucleotide sequence ID" value="NZ_STGU01000002.1"/>
</dbReference>
<evidence type="ECO:0000259" key="7">
    <source>
        <dbReference type="PROSITE" id="PS50113"/>
    </source>
</evidence>
<dbReference type="NCBIfam" id="TIGR00229">
    <property type="entry name" value="sensory_box"/>
    <property type="match status" value="2"/>
</dbReference>
<dbReference type="GO" id="GO:0016020">
    <property type="term" value="C:membrane"/>
    <property type="evidence" value="ECO:0007669"/>
    <property type="project" value="UniProtKB-SubCell"/>
</dbReference>
<evidence type="ECO:0000313" key="9">
    <source>
        <dbReference type="EMBL" id="THV38015.1"/>
    </source>
</evidence>
<feature type="domain" description="PAS" evidence="6">
    <location>
        <begin position="132"/>
        <end position="175"/>
    </location>
</feature>
<comment type="subcellular location">
    <subcellularLocation>
        <location evidence="1">Membrane</location>
    </subcellularLocation>
</comment>
<evidence type="ECO:0000259" key="5">
    <source>
        <dbReference type="PROSITE" id="PS50111"/>
    </source>
</evidence>
<feature type="domain" description="Methyl-accepting transducer" evidence="5">
    <location>
        <begin position="302"/>
        <end position="531"/>
    </location>
</feature>
<dbReference type="PANTHER" id="PTHR43531:SF11">
    <property type="entry name" value="METHYL-ACCEPTING CHEMOTAXIS PROTEIN 3"/>
    <property type="match status" value="1"/>
</dbReference>
<evidence type="ECO:0000256" key="2">
    <source>
        <dbReference type="ARBA" id="ARBA00022500"/>
    </source>
</evidence>
<reference evidence="9 10" key="1">
    <citation type="submission" date="2019-04" db="EMBL/GenBank/DDBJ databases">
        <title>genome sequence of strain W3.</title>
        <authorList>
            <person name="Gao J."/>
            <person name="Sun J."/>
        </authorList>
    </citation>
    <scope>NUCLEOTIDE SEQUENCE [LARGE SCALE GENOMIC DNA]</scope>
    <source>
        <strain evidence="9 10">W3</strain>
    </source>
</reference>
<dbReference type="PROSITE" id="PS50113">
    <property type="entry name" value="PAC"/>
    <property type="match status" value="1"/>
</dbReference>
<dbReference type="Pfam" id="PF13426">
    <property type="entry name" value="PAS_9"/>
    <property type="match status" value="2"/>
</dbReference>
<organism evidence="9 10">
    <name type="scientific">Rhizobium rosettiformans W3</name>
    <dbReference type="NCBI Taxonomy" id="538378"/>
    <lineage>
        <taxon>Bacteria</taxon>
        <taxon>Pseudomonadati</taxon>
        <taxon>Pseudomonadota</taxon>
        <taxon>Alphaproteobacteria</taxon>
        <taxon>Hyphomicrobiales</taxon>
        <taxon>Rhizobiaceae</taxon>
        <taxon>Rhizobium/Agrobacterium group</taxon>
        <taxon>Rhizobium</taxon>
    </lineage>
</organism>
<dbReference type="InterPro" id="IPR004089">
    <property type="entry name" value="MCPsignal_dom"/>
</dbReference>
<evidence type="ECO:0000256" key="3">
    <source>
        <dbReference type="ARBA" id="ARBA00029447"/>
    </source>
</evidence>
<dbReference type="SUPFAM" id="SSF55785">
    <property type="entry name" value="PYP-like sensor domain (PAS domain)"/>
    <property type="match status" value="2"/>
</dbReference>
<dbReference type="EMBL" id="STGU01000002">
    <property type="protein sequence ID" value="THV38015.1"/>
    <property type="molecule type" value="Genomic_DNA"/>
</dbReference>
<dbReference type="InterPro" id="IPR001610">
    <property type="entry name" value="PAC"/>
</dbReference>
<dbReference type="PROSITE" id="PS50112">
    <property type="entry name" value="PAS"/>
    <property type="match status" value="2"/>
</dbReference>
<dbReference type="Pfam" id="PF00015">
    <property type="entry name" value="MCPsignal"/>
    <property type="match status" value="1"/>
</dbReference>
<dbReference type="InterPro" id="IPR000014">
    <property type="entry name" value="PAS"/>
</dbReference>
<evidence type="ECO:0000313" key="10">
    <source>
        <dbReference type="Proteomes" id="UP000307378"/>
    </source>
</evidence>
<gene>
    <name evidence="9" type="ORF">FAA86_04200</name>
</gene>
<dbReference type="PROSITE" id="PS50885">
    <property type="entry name" value="HAMP"/>
    <property type="match status" value="1"/>
</dbReference>